<dbReference type="Gene3D" id="1.20.1560.10">
    <property type="entry name" value="ABC transporter type 1, transmembrane domain"/>
    <property type="match status" value="1"/>
</dbReference>
<evidence type="ECO:0000256" key="5">
    <source>
        <dbReference type="ARBA" id="ARBA00022989"/>
    </source>
</evidence>
<dbReference type="InterPro" id="IPR011527">
    <property type="entry name" value="ABC1_TM_dom"/>
</dbReference>
<reference evidence="11 12" key="1">
    <citation type="submission" date="2023-01" db="EMBL/GenBank/DDBJ databases">
        <title>Analysis of 21 Apiospora genomes using comparative genomics revels a genus with tremendous synthesis potential of carbohydrate active enzymes and secondary metabolites.</title>
        <authorList>
            <person name="Sorensen T."/>
        </authorList>
    </citation>
    <scope>NUCLEOTIDE SEQUENCE [LARGE SCALE GENOMIC DNA]</scope>
    <source>
        <strain evidence="11 12">CBS 20057</strain>
    </source>
</reference>
<keyword evidence="5 8" id="KW-1133">Transmembrane helix</keyword>
<evidence type="ECO:0000256" key="4">
    <source>
        <dbReference type="ARBA" id="ARBA00022840"/>
    </source>
</evidence>
<evidence type="ECO:0000256" key="1">
    <source>
        <dbReference type="ARBA" id="ARBA00004141"/>
    </source>
</evidence>
<dbReference type="PANTHER" id="PTHR24221:SF651">
    <property type="entry name" value="HEAVY METAL TOLERANCE PROTEIN"/>
    <property type="match status" value="1"/>
</dbReference>
<feature type="region of interest" description="Disordered" evidence="7">
    <location>
        <begin position="50"/>
        <end position="80"/>
    </location>
</feature>
<evidence type="ECO:0000256" key="6">
    <source>
        <dbReference type="ARBA" id="ARBA00023136"/>
    </source>
</evidence>
<evidence type="ECO:0000256" key="8">
    <source>
        <dbReference type="SAM" id="Phobius"/>
    </source>
</evidence>
<evidence type="ECO:0000313" key="11">
    <source>
        <dbReference type="EMBL" id="KAK8026883.1"/>
    </source>
</evidence>
<dbReference type="SMART" id="SM00382">
    <property type="entry name" value="AAA"/>
    <property type="match status" value="1"/>
</dbReference>
<feature type="region of interest" description="Disordered" evidence="7">
    <location>
        <begin position="269"/>
        <end position="296"/>
    </location>
</feature>
<feature type="transmembrane region" description="Helical" evidence="8">
    <location>
        <begin position="569"/>
        <end position="588"/>
    </location>
</feature>
<evidence type="ECO:0000313" key="12">
    <source>
        <dbReference type="Proteomes" id="UP001396898"/>
    </source>
</evidence>
<accession>A0ABR1S556</accession>
<evidence type="ECO:0000259" key="10">
    <source>
        <dbReference type="PROSITE" id="PS50929"/>
    </source>
</evidence>
<evidence type="ECO:0000256" key="7">
    <source>
        <dbReference type="SAM" id="MobiDB-lite"/>
    </source>
</evidence>
<feature type="transmembrane region" description="Helical" evidence="8">
    <location>
        <begin position="90"/>
        <end position="111"/>
    </location>
</feature>
<keyword evidence="3" id="KW-0547">Nucleotide-binding</keyword>
<comment type="subcellular location">
    <subcellularLocation>
        <location evidence="1">Membrane</location>
        <topology evidence="1">Multi-pass membrane protein</topology>
    </subcellularLocation>
</comment>
<feature type="transmembrane region" description="Helical" evidence="8">
    <location>
        <begin position="380"/>
        <end position="404"/>
    </location>
</feature>
<evidence type="ECO:0000259" key="9">
    <source>
        <dbReference type="PROSITE" id="PS50893"/>
    </source>
</evidence>
<evidence type="ECO:0000256" key="3">
    <source>
        <dbReference type="ARBA" id="ARBA00022741"/>
    </source>
</evidence>
<feature type="transmembrane region" description="Helical" evidence="8">
    <location>
        <begin position="457"/>
        <end position="477"/>
    </location>
</feature>
<dbReference type="InterPro" id="IPR017871">
    <property type="entry name" value="ABC_transporter-like_CS"/>
</dbReference>
<gene>
    <name evidence="11" type="ORF">PG991_003939</name>
</gene>
<dbReference type="InterPro" id="IPR027417">
    <property type="entry name" value="P-loop_NTPase"/>
</dbReference>
<comment type="caution">
    <text evidence="11">The sequence shown here is derived from an EMBL/GenBank/DDBJ whole genome shotgun (WGS) entry which is preliminary data.</text>
</comment>
<feature type="transmembrane region" description="Helical" evidence="8">
    <location>
        <begin position="132"/>
        <end position="152"/>
    </location>
</feature>
<name>A0ABR1S556_9PEZI</name>
<dbReference type="PROSITE" id="PS50893">
    <property type="entry name" value="ABC_TRANSPORTER_2"/>
    <property type="match status" value="1"/>
</dbReference>
<dbReference type="Proteomes" id="UP001396898">
    <property type="component" value="Unassembled WGS sequence"/>
</dbReference>
<keyword evidence="12" id="KW-1185">Reference proteome</keyword>
<feature type="domain" description="ABC transmembrane type-1" evidence="10">
    <location>
        <begin position="336"/>
        <end position="626"/>
    </location>
</feature>
<feature type="domain" description="ABC transporter" evidence="9">
    <location>
        <begin position="660"/>
        <end position="921"/>
    </location>
</feature>
<dbReference type="Gene3D" id="3.40.50.300">
    <property type="entry name" value="P-loop containing nucleotide triphosphate hydrolases"/>
    <property type="match status" value="1"/>
</dbReference>
<keyword evidence="6 8" id="KW-0472">Membrane</keyword>
<keyword evidence="2 8" id="KW-0812">Transmembrane</keyword>
<dbReference type="CDD" id="cd18583">
    <property type="entry name" value="ABC_6TM_HMT1"/>
    <property type="match status" value="1"/>
</dbReference>
<dbReference type="InterPro" id="IPR003439">
    <property type="entry name" value="ABC_transporter-like_ATP-bd"/>
</dbReference>
<feature type="transmembrane region" description="Helical" evidence="8">
    <location>
        <begin position="158"/>
        <end position="184"/>
    </location>
</feature>
<dbReference type="InterPro" id="IPR036640">
    <property type="entry name" value="ABC1_TM_sf"/>
</dbReference>
<sequence length="974" mass="109703">MESPILVNPSEEPIEILRRVFQYAYPAVLLVVFLVIGCTASIIKALPSEHADDTSTKGPGGKPLPISKRKREEGEEDEESECTNSWSKGYFQYATIFATLTFFAMGTNVAIRALYHRNAAGDHGWWCGQSKTVFILGSAFLWLYVCITLFDWKVSPASVHFVVWCLALFGDLIIFVCDMVILMGEHKVMVSLDRSKYTLETGPNGWDVVDLSLSASRVVLIAGLVSLYCGQNVLQRYAERRRMHDDYESGLDENSPLLDHSTNGYAASHRQYGQTESTTTDDGTAETSAPTVDDDAGFYRPEKLPHTTWVEYLRGYSVFFPYMWPTNHFRIQVIVVICFIILILQRIVNILVPMQIGIVTTQLSGDNLKHGEQLEMPWKSLGLLILFKLLQGTSGLLGSVRSLLWIPVSQHTYRALTTSAFEHVHSLSLDFHLGKRTGEVLSALNKGQSINQFLEQVTFQVFPVLVDLLLAITYFYIKFDSVYMVLVCIITFYYLFLTIRMAQTTADQRRLMSNADREEEAVKNDSIVSYETVKYFNAEDFEFKRYKQAIDTFQSAEARVQWSSSTMNVVQSLVFMIGMLVAMLLGAYQVSLGQRKVGDFVALMTYLNQLQGPLNYFGTFYRTVQQAMISGERLLELFKQQPTVVDRPGAAKLDTCDGLVEFQKVAFAYDQRRPALRELSFRCEPGTTTALVGESGGGKSTLFRLMYRYFNCDYGAIKIDGDDVKDLTIDSVRRYIGVVPQDPILFNETLLYNLRYANQNASEEQIVAACRAASIHDRIMSFPDGYYTKVGERGLRLSGGEKQRVAIARTLLKNPKIIMLDEATSALDSHTEQEIQGRLSKIGEGRTLLIIAYVLTPGLTGQVLLRFMAKLTDSSIFCRHRLSTITHCDQILVMKNGVIAERGTHEELIGRNEIYASMWNKQAKAARAAEDARNATIKAQKLAHRASQPTRREEDSSSSSDESALVPWPRLNTK</sequence>
<evidence type="ECO:0000256" key="2">
    <source>
        <dbReference type="ARBA" id="ARBA00022692"/>
    </source>
</evidence>
<dbReference type="PROSITE" id="PS00211">
    <property type="entry name" value="ABC_TRANSPORTER_1"/>
    <property type="match status" value="1"/>
</dbReference>
<dbReference type="Pfam" id="PF00005">
    <property type="entry name" value="ABC_tran"/>
    <property type="match status" value="1"/>
</dbReference>
<dbReference type="SUPFAM" id="SSF52540">
    <property type="entry name" value="P-loop containing nucleoside triphosphate hydrolases"/>
    <property type="match status" value="2"/>
</dbReference>
<protein>
    <submittedName>
        <fullName evidence="11">Heavy metal tolerance protein</fullName>
    </submittedName>
</protein>
<feature type="transmembrane region" description="Helical" evidence="8">
    <location>
        <begin position="333"/>
        <end position="360"/>
    </location>
</feature>
<feature type="transmembrane region" description="Helical" evidence="8">
    <location>
        <begin position="23"/>
        <end position="43"/>
    </location>
</feature>
<proteinExistence type="predicted"/>
<dbReference type="PROSITE" id="PS50929">
    <property type="entry name" value="ABC_TM1F"/>
    <property type="match status" value="1"/>
</dbReference>
<dbReference type="InterPro" id="IPR039421">
    <property type="entry name" value="Type_1_exporter"/>
</dbReference>
<dbReference type="InterPro" id="IPR003593">
    <property type="entry name" value="AAA+_ATPase"/>
</dbReference>
<feature type="transmembrane region" description="Helical" evidence="8">
    <location>
        <begin position="483"/>
        <end position="502"/>
    </location>
</feature>
<keyword evidence="4" id="KW-0067">ATP-binding</keyword>
<feature type="region of interest" description="Disordered" evidence="7">
    <location>
        <begin position="939"/>
        <end position="974"/>
    </location>
</feature>
<dbReference type="SUPFAM" id="SSF90123">
    <property type="entry name" value="ABC transporter transmembrane region"/>
    <property type="match status" value="1"/>
</dbReference>
<dbReference type="Pfam" id="PF00664">
    <property type="entry name" value="ABC_membrane"/>
    <property type="match status" value="1"/>
</dbReference>
<dbReference type="PANTHER" id="PTHR24221">
    <property type="entry name" value="ATP-BINDING CASSETTE SUB-FAMILY B"/>
    <property type="match status" value="1"/>
</dbReference>
<feature type="compositionally biased region" description="Polar residues" evidence="7">
    <location>
        <begin position="269"/>
        <end position="290"/>
    </location>
</feature>
<organism evidence="11 12">
    <name type="scientific">Apiospora marii</name>
    <dbReference type="NCBI Taxonomy" id="335849"/>
    <lineage>
        <taxon>Eukaryota</taxon>
        <taxon>Fungi</taxon>
        <taxon>Dikarya</taxon>
        <taxon>Ascomycota</taxon>
        <taxon>Pezizomycotina</taxon>
        <taxon>Sordariomycetes</taxon>
        <taxon>Xylariomycetidae</taxon>
        <taxon>Amphisphaeriales</taxon>
        <taxon>Apiosporaceae</taxon>
        <taxon>Apiospora</taxon>
    </lineage>
</organism>
<dbReference type="EMBL" id="JAQQWI010000007">
    <property type="protein sequence ID" value="KAK8026883.1"/>
    <property type="molecule type" value="Genomic_DNA"/>
</dbReference>